<protein>
    <submittedName>
        <fullName evidence="1">Uncharacterized protein MANES_06G044400</fullName>
    </submittedName>
</protein>
<reference evidence="1" key="1">
    <citation type="submission" date="2018-02" db="EMBL/GenBank/DDBJ databases">
        <title>Rhizophora mucronata_Transcriptome.</title>
        <authorList>
            <person name="Meera S.P."/>
            <person name="Sreeshan A."/>
            <person name="Augustine A."/>
        </authorList>
    </citation>
    <scope>NUCLEOTIDE SEQUENCE</scope>
    <source>
        <tissue evidence="1">Leaf</tissue>
    </source>
</reference>
<dbReference type="EMBL" id="GGEC01006791">
    <property type="protein sequence ID" value="MBW87274.1"/>
    <property type="molecule type" value="Transcribed_RNA"/>
</dbReference>
<accession>A0A2P2J1E6</accession>
<proteinExistence type="predicted"/>
<evidence type="ECO:0000313" key="1">
    <source>
        <dbReference type="EMBL" id="MBW87274.1"/>
    </source>
</evidence>
<name>A0A2P2J1E6_RHIMU</name>
<dbReference type="EMBL" id="GGEC01006790">
    <property type="protein sequence ID" value="MBW87273.1"/>
    <property type="molecule type" value="Transcribed_RNA"/>
</dbReference>
<sequence length="11" mass="1459">MRGFLWMNFTR</sequence>
<organism evidence="1">
    <name type="scientific">Rhizophora mucronata</name>
    <name type="common">Asiatic mangrove</name>
    <dbReference type="NCBI Taxonomy" id="61149"/>
    <lineage>
        <taxon>Eukaryota</taxon>
        <taxon>Viridiplantae</taxon>
        <taxon>Streptophyta</taxon>
        <taxon>Embryophyta</taxon>
        <taxon>Tracheophyta</taxon>
        <taxon>Spermatophyta</taxon>
        <taxon>Magnoliopsida</taxon>
        <taxon>eudicotyledons</taxon>
        <taxon>Gunneridae</taxon>
        <taxon>Pentapetalae</taxon>
        <taxon>rosids</taxon>
        <taxon>fabids</taxon>
        <taxon>Malpighiales</taxon>
        <taxon>Rhizophoraceae</taxon>
        <taxon>Rhizophora</taxon>
    </lineage>
</organism>